<reference evidence="2" key="1">
    <citation type="journal article" date="2020" name="Stud. Mycol.">
        <title>101 Dothideomycetes genomes: a test case for predicting lifestyles and emergence of pathogens.</title>
        <authorList>
            <person name="Haridas S."/>
            <person name="Albert R."/>
            <person name="Binder M."/>
            <person name="Bloem J."/>
            <person name="Labutti K."/>
            <person name="Salamov A."/>
            <person name="Andreopoulos B."/>
            <person name="Baker S."/>
            <person name="Barry K."/>
            <person name="Bills G."/>
            <person name="Bluhm B."/>
            <person name="Cannon C."/>
            <person name="Castanera R."/>
            <person name="Culley D."/>
            <person name="Daum C."/>
            <person name="Ezra D."/>
            <person name="Gonzalez J."/>
            <person name="Henrissat B."/>
            <person name="Kuo A."/>
            <person name="Liang C."/>
            <person name="Lipzen A."/>
            <person name="Lutzoni F."/>
            <person name="Magnuson J."/>
            <person name="Mondo S."/>
            <person name="Nolan M."/>
            <person name="Ohm R."/>
            <person name="Pangilinan J."/>
            <person name="Park H.-J."/>
            <person name="Ramirez L."/>
            <person name="Alfaro M."/>
            <person name="Sun H."/>
            <person name="Tritt A."/>
            <person name="Yoshinaga Y."/>
            <person name="Zwiers L.-H."/>
            <person name="Turgeon B."/>
            <person name="Goodwin S."/>
            <person name="Spatafora J."/>
            <person name="Crous P."/>
            <person name="Grigoriev I."/>
        </authorList>
    </citation>
    <scope>NUCLEOTIDE SEQUENCE</scope>
    <source>
        <strain evidence="2">CBS 175.79</strain>
    </source>
</reference>
<dbReference type="GeneID" id="54286080"/>
<proteinExistence type="predicted"/>
<dbReference type="EMBL" id="ML978072">
    <property type="protein sequence ID" value="KAF2012558.1"/>
    <property type="molecule type" value="Genomic_DNA"/>
</dbReference>
<name>A0A6A5XH76_9PLEO</name>
<dbReference type="Proteomes" id="UP000799778">
    <property type="component" value="Unassembled WGS sequence"/>
</dbReference>
<feature type="compositionally biased region" description="Basic and acidic residues" evidence="1">
    <location>
        <begin position="9"/>
        <end position="18"/>
    </location>
</feature>
<evidence type="ECO:0000313" key="2">
    <source>
        <dbReference type="EMBL" id="KAF2012558.1"/>
    </source>
</evidence>
<dbReference type="RefSeq" id="XP_033380897.1">
    <property type="nucleotide sequence ID" value="XM_033528683.1"/>
</dbReference>
<feature type="region of interest" description="Disordered" evidence="1">
    <location>
        <begin position="1"/>
        <end position="137"/>
    </location>
</feature>
<organism evidence="2 3">
    <name type="scientific">Aaosphaeria arxii CBS 175.79</name>
    <dbReference type="NCBI Taxonomy" id="1450172"/>
    <lineage>
        <taxon>Eukaryota</taxon>
        <taxon>Fungi</taxon>
        <taxon>Dikarya</taxon>
        <taxon>Ascomycota</taxon>
        <taxon>Pezizomycotina</taxon>
        <taxon>Dothideomycetes</taxon>
        <taxon>Pleosporomycetidae</taxon>
        <taxon>Pleosporales</taxon>
        <taxon>Pleosporales incertae sedis</taxon>
        <taxon>Aaosphaeria</taxon>
    </lineage>
</organism>
<keyword evidence="3" id="KW-1185">Reference proteome</keyword>
<accession>A0A6A5XH76</accession>
<dbReference type="AlphaFoldDB" id="A0A6A5XH76"/>
<gene>
    <name evidence="2" type="ORF">BU24DRAFT_425199</name>
</gene>
<feature type="compositionally biased region" description="Acidic residues" evidence="1">
    <location>
        <begin position="28"/>
        <end position="62"/>
    </location>
</feature>
<protein>
    <submittedName>
        <fullName evidence="2">Uncharacterized protein</fullName>
    </submittedName>
</protein>
<sequence>MKSRKRKRGETPESDGKRPAKKTQVVPSDDEGEEVEEEAGVEAGEDVEKEDAEDVEEEESSDVESVFERIAPIKAGDSIKHSSSSSPPVAAPRSKKRERSATPEKHSSASPDAKPPSKRIRKSSPKGEVYMTLKPIM</sequence>
<evidence type="ECO:0000256" key="1">
    <source>
        <dbReference type="SAM" id="MobiDB-lite"/>
    </source>
</evidence>
<feature type="compositionally biased region" description="Low complexity" evidence="1">
    <location>
        <begin position="81"/>
        <end position="92"/>
    </location>
</feature>
<evidence type="ECO:0000313" key="3">
    <source>
        <dbReference type="Proteomes" id="UP000799778"/>
    </source>
</evidence>